<organism evidence="2 3">
    <name type="scientific">Yersinia pekkanenii</name>
    <dbReference type="NCBI Taxonomy" id="1288385"/>
    <lineage>
        <taxon>Bacteria</taxon>
        <taxon>Pseudomonadati</taxon>
        <taxon>Pseudomonadota</taxon>
        <taxon>Gammaproteobacteria</taxon>
        <taxon>Enterobacterales</taxon>
        <taxon>Yersiniaceae</taxon>
        <taxon>Yersinia</taxon>
    </lineage>
</organism>
<keyword evidence="2" id="KW-0255">Endonuclease</keyword>
<feature type="domain" description="DUF8093" evidence="1">
    <location>
        <begin position="9"/>
        <end position="144"/>
    </location>
</feature>
<dbReference type="PANTHER" id="PTHR34319:SF7">
    <property type="entry name" value="HNH ENDONUCLEASE DOMAIN-CONTAINING PROTEIN"/>
    <property type="match status" value="1"/>
</dbReference>
<dbReference type="EMBL" id="CQAZ01000049">
    <property type="protein sequence ID" value="CNI43358.1"/>
    <property type="molecule type" value="Genomic_DNA"/>
</dbReference>
<evidence type="ECO:0000259" key="1">
    <source>
        <dbReference type="Pfam" id="PF26362"/>
    </source>
</evidence>
<evidence type="ECO:0000313" key="2">
    <source>
        <dbReference type="EMBL" id="CNI43358.1"/>
    </source>
</evidence>
<reference evidence="3" key="1">
    <citation type="submission" date="2015-03" db="EMBL/GenBank/DDBJ databases">
        <authorList>
            <consortium name="Pathogen Informatics"/>
        </authorList>
    </citation>
    <scope>NUCLEOTIDE SEQUENCE [LARGE SCALE GENOMIC DNA]</scope>
    <source>
        <strain evidence="3">A125KOH2</strain>
    </source>
</reference>
<name>A0A0T9R3S7_9GAMM</name>
<sequence length="220" mass="24926">MSLNLPGSYLYYLSKDNLAPEEYERIISPHDAWSRICREYEFDDGYNASRYLINMREGRTYHTQASSGGSREKEKLEKMVFSGEVVMLSDIYGPARLFYINGEGQLMSADPHAFRLTGAAKIIEAFNASVKCRNYQRTGGKPRSKHDRDAMVFYTFPAAFEDEIARGFNVKHFAKALAGAGMLTPPASGRGYQRKSPRIDGRQINVYVIQHMPESSQPDE</sequence>
<dbReference type="InterPro" id="IPR052947">
    <property type="entry name" value="T6SS_Hcp1_domain"/>
</dbReference>
<dbReference type="InterPro" id="IPR058406">
    <property type="entry name" value="DUF8093"/>
</dbReference>
<keyword evidence="2" id="KW-0378">Hydrolase</keyword>
<dbReference type="PANTHER" id="PTHR34319">
    <property type="entry name" value="MAJOR EXPORTED PROTEIN"/>
    <property type="match status" value="1"/>
</dbReference>
<evidence type="ECO:0000313" key="3">
    <source>
        <dbReference type="Proteomes" id="UP000045840"/>
    </source>
</evidence>
<gene>
    <name evidence="2" type="ORF">ERS008529_04015</name>
</gene>
<dbReference type="Proteomes" id="UP000045840">
    <property type="component" value="Unassembled WGS sequence"/>
</dbReference>
<dbReference type="GO" id="GO:0004519">
    <property type="term" value="F:endonuclease activity"/>
    <property type="evidence" value="ECO:0007669"/>
    <property type="project" value="UniProtKB-KW"/>
</dbReference>
<dbReference type="Pfam" id="PF26362">
    <property type="entry name" value="DUF8093"/>
    <property type="match status" value="1"/>
</dbReference>
<accession>A0A0T9R3S7</accession>
<keyword evidence="2" id="KW-0540">Nuclease</keyword>
<dbReference type="AlphaFoldDB" id="A0A0T9R3S7"/>
<protein>
    <submittedName>
        <fullName evidence="2">HNH endonuclease domain-containing protein</fullName>
    </submittedName>
</protein>
<proteinExistence type="predicted"/>